<evidence type="ECO:0000256" key="1">
    <source>
        <dbReference type="SAM" id="Phobius"/>
    </source>
</evidence>
<dbReference type="InterPro" id="IPR009706">
    <property type="entry name" value="DUF1287"/>
</dbReference>
<evidence type="ECO:0000313" key="5">
    <source>
        <dbReference type="Proteomes" id="UP000829455"/>
    </source>
</evidence>
<evidence type="ECO:0000313" key="2">
    <source>
        <dbReference type="EMBL" id="EGQ76348.1"/>
    </source>
</evidence>
<dbReference type="Proteomes" id="UP000004982">
    <property type="component" value="Unassembled WGS sequence"/>
</dbReference>
<keyword evidence="1" id="KW-0472">Membrane</keyword>
<dbReference type="AlphaFoldDB" id="A0AA36XJZ3"/>
<keyword evidence="1" id="KW-1133">Transmembrane helix</keyword>
<keyword evidence="1" id="KW-0812">Transmembrane</keyword>
<feature type="transmembrane region" description="Helical" evidence="1">
    <location>
        <begin position="7"/>
        <end position="29"/>
    </location>
</feature>
<dbReference type="Pfam" id="PF06940">
    <property type="entry name" value="DUF1287"/>
    <property type="match status" value="1"/>
</dbReference>
<proteinExistence type="predicted"/>
<reference evidence="2 4" key="1">
    <citation type="submission" date="2011-05" db="EMBL/GenBank/DDBJ databases">
        <authorList>
            <person name="Muzny D."/>
            <person name="Qin X."/>
            <person name="Deng J."/>
            <person name="Jiang H."/>
            <person name="Liu Y."/>
            <person name="Qu J."/>
            <person name="Song X.-Z."/>
            <person name="Zhang L."/>
            <person name="Thornton R."/>
            <person name="Coyle M."/>
            <person name="Francisco L."/>
            <person name="Jackson L."/>
            <person name="Javaid M."/>
            <person name="Korchina V."/>
            <person name="Kovar C."/>
            <person name="Mata R."/>
            <person name="Mathew T."/>
            <person name="Ngo R."/>
            <person name="Nguyen L."/>
            <person name="Nguyen N."/>
            <person name="Okwuonu G."/>
            <person name="Ongeri F."/>
            <person name="Pham C."/>
            <person name="Simmons D."/>
            <person name="Wilczek-Boney K."/>
            <person name="Hale W."/>
            <person name="Jakkamsetti A."/>
            <person name="Pham P."/>
            <person name="Ruth R."/>
            <person name="San Lucas F."/>
            <person name="Warren J."/>
            <person name="Zhang J."/>
            <person name="Zhao Z."/>
            <person name="Zhou C."/>
            <person name="Zhu D."/>
            <person name="Lee S."/>
            <person name="Bess C."/>
            <person name="Blankenburg K."/>
            <person name="Forbes L."/>
            <person name="Fu Q."/>
            <person name="Gubbala S."/>
            <person name="Hirani K."/>
            <person name="Jayaseelan J.C."/>
            <person name="Lara F."/>
            <person name="Munidasa M."/>
            <person name="Palculict T."/>
            <person name="Patil S."/>
            <person name="Pu L.-L."/>
            <person name="Saada N."/>
            <person name="Tang L."/>
            <person name="Weissenberger G."/>
            <person name="Zhu Y."/>
            <person name="Hemphill L."/>
            <person name="Shang Y."/>
            <person name="Youmans B."/>
            <person name="Ayvaz T."/>
            <person name="Ross M."/>
            <person name="Santibanez J."/>
            <person name="Aqrawi P."/>
            <person name="Gross S."/>
            <person name="Joshi V."/>
            <person name="Fowler G."/>
            <person name="Nazareth L."/>
            <person name="Reid J."/>
            <person name="Worley K."/>
            <person name="Petrosino J."/>
            <person name="Highlander S."/>
            <person name="Gibbs R."/>
        </authorList>
    </citation>
    <scope>NUCLEOTIDE SEQUENCE [LARGE SCALE GENOMIC DNA]</scope>
    <source>
        <strain evidence="2 4">ATCC 33926</strain>
    </source>
</reference>
<sequence>MKRKTSLNLVLASIAVAIALITAAAFWFYHSPYGPTIPLIRTGSSQSITQPDRPSPKIVQSARNQIGKTLRYDSAYTKLKYPMGDVPMKKGVCTDVIIRALRDQNMDLQELVHQDMSRNFSAYPNRWGLKQPDANIDHRRVPNLMTYFTRQGWAVQDTNYQAGDIVTWELKGNRPHIGIVSDRKIGDRPLIIHNIGLGTREDDILYRYTITGHFRLPVQ</sequence>
<dbReference type="Proteomes" id="UP000829455">
    <property type="component" value="Chromosome"/>
</dbReference>
<dbReference type="EMBL" id="AFQE01000097">
    <property type="protein sequence ID" value="EGQ76348.1"/>
    <property type="molecule type" value="Genomic_DNA"/>
</dbReference>
<evidence type="ECO:0000313" key="4">
    <source>
        <dbReference type="Proteomes" id="UP000004982"/>
    </source>
</evidence>
<organism evidence="2 4">
    <name type="scientific">Neisseria macacae ATCC 33926</name>
    <dbReference type="NCBI Taxonomy" id="997348"/>
    <lineage>
        <taxon>Bacteria</taxon>
        <taxon>Pseudomonadati</taxon>
        <taxon>Pseudomonadota</taxon>
        <taxon>Betaproteobacteria</taxon>
        <taxon>Neisseriales</taxon>
        <taxon>Neisseriaceae</taxon>
        <taxon>Neisseria</taxon>
    </lineage>
</organism>
<dbReference type="RefSeq" id="WP_003757490.1">
    <property type="nucleotide sequence ID" value="NZ_CP094241.1"/>
</dbReference>
<keyword evidence="5" id="KW-1185">Reference proteome</keyword>
<dbReference type="EMBL" id="CP094241">
    <property type="protein sequence ID" value="UNV85744.1"/>
    <property type="molecule type" value="Genomic_DNA"/>
</dbReference>
<protein>
    <submittedName>
        <fullName evidence="3">DUF1287 domain-containing protein</fullName>
    </submittedName>
    <submittedName>
        <fullName evidence="2">NADH:ubiquinone oxidoreductase, Na</fullName>
    </submittedName>
</protein>
<evidence type="ECO:0000313" key="3">
    <source>
        <dbReference type="EMBL" id="UNV85744.1"/>
    </source>
</evidence>
<name>A0AA36XJZ3_9NEIS</name>
<reference evidence="3 5" key="2">
    <citation type="submission" date="2022-03" db="EMBL/GenBank/DDBJ databases">
        <title>Genome sequencing of Neisseria macacae.</title>
        <authorList>
            <person name="Baek M.-G."/>
        </authorList>
    </citation>
    <scope>NUCLEOTIDE SEQUENCE [LARGE SCALE GENOMIC DNA]</scope>
    <source>
        <strain evidence="3 5">ATCC 33926</strain>
    </source>
</reference>
<accession>A0AA36XJZ3</accession>
<gene>
    <name evidence="2" type="ORF">HMPREF9418_1991</name>
    <name evidence="3" type="ORF">MON40_04335</name>
</gene>